<evidence type="ECO:0000313" key="3">
    <source>
        <dbReference type="EMBL" id="GIQ67018.1"/>
    </source>
</evidence>
<dbReference type="RefSeq" id="WP_244863849.1">
    <property type="nucleotide sequence ID" value="NZ_BOVJ01000242.1"/>
</dbReference>
<dbReference type="SUPFAM" id="SSF55961">
    <property type="entry name" value="Bet v1-like"/>
    <property type="match status" value="1"/>
</dbReference>
<dbReference type="Proteomes" id="UP000680304">
    <property type="component" value="Unassembled WGS sequence"/>
</dbReference>
<dbReference type="InterPro" id="IPR013538">
    <property type="entry name" value="ASHA1/2-like_C"/>
</dbReference>
<dbReference type="EMBL" id="BOVJ01000242">
    <property type="protein sequence ID" value="GIQ67018.1"/>
    <property type="molecule type" value="Genomic_DNA"/>
</dbReference>
<sequence>MPGVMFRTDVERETGLSWERWVKLLEENCGPAPTCDQLAEYLQERGVGPEWVPIIADMYGERLGRKPVGQTMDVGFNVGIRRTAAIPKEEAWHHLVSPSGLKLWIGDVEPFPLQVGSVFQSKGGVSGKLGVVKPYEKLRMSWRRREWDNPSTLQITLLATKTGKTTFAFHQEKLEDVYMRYVMKRHWEKVVDRLIETAVRHIR</sequence>
<keyword evidence="4" id="KW-1185">Reference proteome</keyword>
<reference evidence="3 4" key="1">
    <citation type="submission" date="2021-04" db="EMBL/GenBank/DDBJ databases">
        <title>Draft genome sequence of Paenibacillus cisolokensis, LC2-13A.</title>
        <authorList>
            <person name="Uke A."/>
            <person name="Chhe C."/>
            <person name="Baramee S."/>
            <person name="Kosugi A."/>
        </authorList>
    </citation>
    <scope>NUCLEOTIDE SEQUENCE [LARGE SCALE GENOMIC DNA]</scope>
    <source>
        <strain evidence="3 4">LC2-13A</strain>
    </source>
</reference>
<organism evidence="3 4">
    <name type="scientific">Paenibacillus cisolokensis</name>
    <dbReference type="NCBI Taxonomy" id="1658519"/>
    <lineage>
        <taxon>Bacteria</taxon>
        <taxon>Bacillati</taxon>
        <taxon>Bacillota</taxon>
        <taxon>Bacilli</taxon>
        <taxon>Bacillales</taxon>
        <taxon>Paenibacillaceae</taxon>
        <taxon>Paenibacillus</taxon>
    </lineage>
</organism>
<proteinExistence type="inferred from homology"/>
<dbReference type="Pfam" id="PF08327">
    <property type="entry name" value="AHSA1"/>
    <property type="match status" value="1"/>
</dbReference>
<protein>
    <recommendedName>
        <fullName evidence="2">Activator of Hsp90 ATPase homologue 1/2-like C-terminal domain-containing protein</fullName>
    </recommendedName>
</protein>
<evidence type="ECO:0000256" key="1">
    <source>
        <dbReference type="ARBA" id="ARBA00006817"/>
    </source>
</evidence>
<name>A0ABQ4NFK0_9BACL</name>
<dbReference type="Gene3D" id="3.30.530.20">
    <property type="match status" value="1"/>
</dbReference>
<dbReference type="InterPro" id="IPR023393">
    <property type="entry name" value="START-like_dom_sf"/>
</dbReference>
<accession>A0ABQ4NFK0</accession>
<comment type="similarity">
    <text evidence="1">Belongs to the AHA1 family.</text>
</comment>
<gene>
    <name evidence="3" type="ORF">PACILC2_55860</name>
</gene>
<evidence type="ECO:0000313" key="4">
    <source>
        <dbReference type="Proteomes" id="UP000680304"/>
    </source>
</evidence>
<feature type="domain" description="Activator of Hsp90 ATPase homologue 1/2-like C-terminal" evidence="2">
    <location>
        <begin position="86"/>
        <end position="196"/>
    </location>
</feature>
<evidence type="ECO:0000259" key="2">
    <source>
        <dbReference type="Pfam" id="PF08327"/>
    </source>
</evidence>
<comment type="caution">
    <text evidence="3">The sequence shown here is derived from an EMBL/GenBank/DDBJ whole genome shotgun (WGS) entry which is preliminary data.</text>
</comment>